<evidence type="ECO:0000256" key="2">
    <source>
        <dbReference type="ARBA" id="ARBA00022491"/>
    </source>
</evidence>
<evidence type="ECO:0000256" key="4">
    <source>
        <dbReference type="ARBA" id="ARBA00023163"/>
    </source>
</evidence>
<keyword evidence="3 6" id="KW-0805">Transcription regulation</keyword>
<evidence type="ECO:0000256" key="6">
    <source>
        <dbReference type="RuleBase" id="RU367028"/>
    </source>
</evidence>
<comment type="function">
    <text evidence="6">Transcriptional repressor that regulates multiple aspects of plant growth and development.</text>
</comment>
<sequence>MEGAKNFSDNQRKRRRKKNSENWRNKVSFSASLPEEVSGGFADGTICLVKYSTDPFSDMRESILEMIQSVGVQDWEELEELVYCYIVLNPSEIDH</sequence>
<evidence type="ECO:0000256" key="1">
    <source>
        <dbReference type="ARBA" id="ARBA00004123"/>
    </source>
</evidence>
<keyword evidence="2 6" id="KW-0678">Repressor</keyword>
<name>A0A7J0EC89_9ERIC</name>
<evidence type="ECO:0000256" key="3">
    <source>
        <dbReference type="ARBA" id="ARBA00023015"/>
    </source>
</evidence>
<evidence type="ECO:0000313" key="10">
    <source>
        <dbReference type="Proteomes" id="UP000585474"/>
    </source>
</evidence>
<feature type="region of interest" description="Disordered" evidence="7">
    <location>
        <begin position="1"/>
        <end position="23"/>
    </location>
</feature>
<dbReference type="PANTHER" id="PTHR33057:SF110">
    <property type="entry name" value="TRANSCRIPTION REPRESSOR"/>
    <property type="match status" value="1"/>
</dbReference>
<dbReference type="EMBL" id="BJWL01000003">
    <property type="protein sequence ID" value="GFY84000.1"/>
    <property type="molecule type" value="Genomic_DNA"/>
</dbReference>
<dbReference type="GO" id="GO:0005634">
    <property type="term" value="C:nucleus"/>
    <property type="evidence" value="ECO:0007669"/>
    <property type="project" value="UniProtKB-SubCell"/>
</dbReference>
<dbReference type="InterPro" id="IPR006458">
    <property type="entry name" value="Ovate_C"/>
</dbReference>
<keyword evidence="10" id="KW-1185">Reference proteome</keyword>
<keyword evidence="5 6" id="KW-0539">Nucleus</keyword>
<comment type="subcellular location">
    <subcellularLocation>
        <location evidence="1 6">Nucleus</location>
    </subcellularLocation>
</comment>
<reference evidence="9 10" key="1">
    <citation type="submission" date="2019-07" db="EMBL/GenBank/DDBJ databases">
        <title>De Novo Assembly of kiwifruit Actinidia rufa.</title>
        <authorList>
            <person name="Sugita-Konishi S."/>
            <person name="Sato K."/>
            <person name="Mori E."/>
            <person name="Abe Y."/>
            <person name="Kisaki G."/>
            <person name="Hamano K."/>
            <person name="Suezawa K."/>
            <person name="Otani M."/>
            <person name="Fukuda T."/>
            <person name="Manabe T."/>
            <person name="Gomi K."/>
            <person name="Tabuchi M."/>
            <person name="Akimitsu K."/>
            <person name="Kataoka I."/>
        </authorList>
    </citation>
    <scope>NUCLEOTIDE SEQUENCE [LARGE SCALE GENOMIC DNA]</scope>
    <source>
        <strain evidence="10">cv. Fuchu</strain>
    </source>
</reference>
<evidence type="ECO:0000256" key="7">
    <source>
        <dbReference type="SAM" id="MobiDB-lite"/>
    </source>
</evidence>
<evidence type="ECO:0000313" key="9">
    <source>
        <dbReference type="EMBL" id="GFY84000.1"/>
    </source>
</evidence>
<dbReference type="OrthoDB" id="1928390at2759"/>
<dbReference type="AlphaFoldDB" id="A0A7J0EC89"/>
<dbReference type="GO" id="GO:0045892">
    <property type="term" value="P:negative regulation of DNA-templated transcription"/>
    <property type="evidence" value="ECO:0007669"/>
    <property type="project" value="UniProtKB-UniRule"/>
</dbReference>
<dbReference type="PROSITE" id="PS51754">
    <property type="entry name" value="OVATE"/>
    <property type="match status" value="1"/>
</dbReference>
<evidence type="ECO:0000259" key="8">
    <source>
        <dbReference type="PROSITE" id="PS51754"/>
    </source>
</evidence>
<dbReference type="InterPro" id="IPR038933">
    <property type="entry name" value="Ovate"/>
</dbReference>
<comment type="caution">
    <text evidence="9">The sequence shown here is derived from an EMBL/GenBank/DDBJ whole genome shotgun (WGS) entry which is preliminary data.</text>
</comment>
<feature type="domain" description="OVATE" evidence="8">
    <location>
        <begin position="48"/>
        <end position="95"/>
    </location>
</feature>
<organism evidence="9 10">
    <name type="scientific">Actinidia rufa</name>
    <dbReference type="NCBI Taxonomy" id="165716"/>
    <lineage>
        <taxon>Eukaryota</taxon>
        <taxon>Viridiplantae</taxon>
        <taxon>Streptophyta</taxon>
        <taxon>Embryophyta</taxon>
        <taxon>Tracheophyta</taxon>
        <taxon>Spermatophyta</taxon>
        <taxon>Magnoliopsida</taxon>
        <taxon>eudicotyledons</taxon>
        <taxon>Gunneridae</taxon>
        <taxon>Pentapetalae</taxon>
        <taxon>asterids</taxon>
        <taxon>Ericales</taxon>
        <taxon>Actinidiaceae</taxon>
        <taxon>Actinidia</taxon>
    </lineage>
</organism>
<dbReference type="Pfam" id="PF04844">
    <property type="entry name" value="Ovate"/>
    <property type="match status" value="1"/>
</dbReference>
<keyword evidence="4 6" id="KW-0804">Transcription</keyword>
<protein>
    <recommendedName>
        <fullName evidence="6">Transcription repressor</fullName>
    </recommendedName>
    <alternativeName>
        <fullName evidence="6">Ovate family protein</fullName>
    </alternativeName>
</protein>
<proteinExistence type="predicted"/>
<evidence type="ECO:0000256" key="5">
    <source>
        <dbReference type="ARBA" id="ARBA00023242"/>
    </source>
</evidence>
<accession>A0A7J0EC89</accession>
<dbReference type="PANTHER" id="PTHR33057">
    <property type="entry name" value="TRANSCRIPTION REPRESSOR OFP7-RELATED"/>
    <property type="match status" value="1"/>
</dbReference>
<gene>
    <name evidence="9" type="ORF">Acr_03g0007740</name>
</gene>
<dbReference type="Proteomes" id="UP000585474">
    <property type="component" value="Unassembled WGS sequence"/>
</dbReference>